<evidence type="ECO:0000313" key="2">
    <source>
        <dbReference type="Proteomes" id="UP000585258"/>
    </source>
</evidence>
<gene>
    <name evidence="1" type="ORF">H7E68_16975</name>
</gene>
<dbReference type="InterPro" id="IPR025626">
    <property type="entry name" value="YyzF"/>
</dbReference>
<evidence type="ECO:0000313" key="1">
    <source>
        <dbReference type="EMBL" id="MBB6716392.1"/>
    </source>
</evidence>
<name>A0A7X0SHB0_9CLOT</name>
<organism evidence="1 2">
    <name type="scientific">Clostridium gasigenes</name>
    <dbReference type="NCBI Taxonomy" id="94869"/>
    <lineage>
        <taxon>Bacteria</taxon>
        <taxon>Bacillati</taxon>
        <taxon>Bacillota</taxon>
        <taxon>Clostridia</taxon>
        <taxon>Eubacteriales</taxon>
        <taxon>Clostridiaceae</taxon>
        <taxon>Clostridium</taxon>
    </lineage>
</organism>
<dbReference type="RefSeq" id="WP_185165438.1">
    <property type="nucleotide sequence ID" value="NZ_JACKWY010000014.1"/>
</dbReference>
<comment type="caution">
    <text evidence="1">The sequence shown here is derived from an EMBL/GenBank/DDBJ whole genome shotgun (WGS) entry which is preliminary data.</text>
</comment>
<dbReference type="NCBIfam" id="TIGR04129">
    <property type="entry name" value="CxxH_BA5709"/>
    <property type="match status" value="1"/>
</dbReference>
<reference evidence="1 2" key="1">
    <citation type="submission" date="2020-08" db="EMBL/GenBank/DDBJ databases">
        <title>Clostridia isolated from Swiss meat.</title>
        <authorList>
            <person name="Wambui J."/>
            <person name="Stevens M.J.A."/>
            <person name="Stephan R."/>
        </authorList>
    </citation>
    <scope>NUCLEOTIDE SEQUENCE [LARGE SCALE GENOMIC DNA]</scope>
    <source>
        <strain evidence="1 2">CM001</strain>
    </source>
</reference>
<protein>
    <submittedName>
        <fullName evidence="1">CxxH/CxxC protein</fullName>
    </submittedName>
</protein>
<dbReference type="EMBL" id="JACKWY010000014">
    <property type="protein sequence ID" value="MBB6716392.1"/>
    <property type="molecule type" value="Genomic_DNA"/>
</dbReference>
<accession>A0A7X0SHB0</accession>
<dbReference type="Proteomes" id="UP000585258">
    <property type="component" value="Unassembled WGS sequence"/>
</dbReference>
<sequence length="58" mass="6797">MSNNKIIYSCLEHVEEAMDDIVNLQETFPIMEACINEKCNYCNNTSDYELKVNSKQFK</sequence>
<dbReference type="Pfam" id="PF14116">
    <property type="entry name" value="YyzF"/>
    <property type="match status" value="1"/>
</dbReference>
<proteinExistence type="predicted"/>
<dbReference type="AlphaFoldDB" id="A0A7X0SHB0"/>